<dbReference type="RefSeq" id="WP_255389896.1">
    <property type="nucleotide sequence ID" value="NZ_CP101508.1"/>
</dbReference>
<accession>A0ABY5GH92</accession>
<dbReference type="EMBL" id="CP101508">
    <property type="protein sequence ID" value="UTV28577.1"/>
    <property type="molecule type" value="Genomic_DNA"/>
</dbReference>
<proteinExistence type="predicted"/>
<gene>
    <name evidence="2" type="ORF">NNL38_04840</name>
</gene>
<protein>
    <submittedName>
        <fullName evidence="2">Carboxymuconolactone decarboxylase family protein</fullName>
    </submittedName>
</protein>
<keyword evidence="3" id="KW-1185">Reference proteome</keyword>
<dbReference type="SUPFAM" id="SSF69118">
    <property type="entry name" value="AhpD-like"/>
    <property type="match status" value="1"/>
</dbReference>
<dbReference type="PANTHER" id="PTHR34846:SF11">
    <property type="entry name" value="4-CARBOXYMUCONOLACTONE DECARBOXYLASE FAMILY PROTEIN (AFU_ORTHOLOGUE AFUA_6G11590)"/>
    <property type="match status" value="1"/>
</dbReference>
<dbReference type="InterPro" id="IPR029032">
    <property type="entry name" value="AhpD-like"/>
</dbReference>
<dbReference type="PANTHER" id="PTHR34846">
    <property type="entry name" value="4-CARBOXYMUCONOLACTONE DECARBOXYLASE FAMILY PROTEIN (AFU_ORTHOLOGUE AFUA_6G11590)"/>
    <property type="match status" value="1"/>
</dbReference>
<evidence type="ECO:0000313" key="3">
    <source>
        <dbReference type="Proteomes" id="UP001057998"/>
    </source>
</evidence>
<dbReference type="Gene3D" id="1.20.1290.10">
    <property type="entry name" value="AhpD-like"/>
    <property type="match status" value="1"/>
</dbReference>
<reference evidence="2" key="1">
    <citation type="submission" date="2022-07" db="EMBL/GenBank/DDBJ databases">
        <title>Genome sequencing of Photobacterium atrarenae GJH2-4.</title>
        <authorList>
            <person name="Park S.-J."/>
        </authorList>
    </citation>
    <scope>NUCLEOTIDE SEQUENCE</scope>
    <source>
        <strain evidence="2">GJH2-4</strain>
    </source>
</reference>
<evidence type="ECO:0000313" key="2">
    <source>
        <dbReference type="EMBL" id="UTV28577.1"/>
    </source>
</evidence>
<dbReference type="InterPro" id="IPR003779">
    <property type="entry name" value="CMD-like"/>
</dbReference>
<name>A0ABY5GH92_9GAMM</name>
<evidence type="ECO:0000259" key="1">
    <source>
        <dbReference type="Pfam" id="PF02627"/>
    </source>
</evidence>
<dbReference type="Proteomes" id="UP001057998">
    <property type="component" value="Chromosome 1"/>
</dbReference>
<organism evidence="2 3">
    <name type="scientific">Photobacterium atrarenae</name>
    <dbReference type="NCBI Taxonomy" id="865757"/>
    <lineage>
        <taxon>Bacteria</taxon>
        <taxon>Pseudomonadati</taxon>
        <taxon>Pseudomonadota</taxon>
        <taxon>Gammaproteobacteria</taxon>
        <taxon>Vibrionales</taxon>
        <taxon>Vibrionaceae</taxon>
        <taxon>Photobacterium</taxon>
    </lineage>
</organism>
<feature type="domain" description="Carboxymuconolactone decarboxylase-like" evidence="1">
    <location>
        <begin position="43"/>
        <end position="101"/>
    </location>
</feature>
<dbReference type="Pfam" id="PF02627">
    <property type="entry name" value="CMD"/>
    <property type="match status" value="1"/>
</dbReference>
<sequence>MSLRLPYYDQPEGLDPAGRRIYDQIHHSRGHVVGVFALLLNSPPLAEYTADLGGYLRFDTQLPPPVKELVILTTLREHLCQFEWAAHETFAQTAGIPRALIDQIKARAPITPGHLTGFNDAALIHSIRELIDAKRISNTNYNALTADFTTREITDIIALAGYYAMVSCILNAAELAAPANLPHLPEPDHPTNLTLTE</sequence>